<name>A0A5Q0TJP1_9VIBR</name>
<dbReference type="InterPro" id="IPR052029">
    <property type="entry name" value="PpiD_chaperone"/>
</dbReference>
<feature type="transmembrane region" description="Helical" evidence="12">
    <location>
        <begin position="12"/>
        <end position="35"/>
    </location>
</feature>
<dbReference type="AlphaFoldDB" id="A0A5Q0TJP1"/>
<keyword evidence="3" id="KW-0997">Cell inner membrane</keyword>
<accession>A0A5Q0TJP1</accession>
<dbReference type="GO" id="GO:0003755">
    <property type="term" value="F:peptidyl-prolyl cis-trans isomerase activity"/>
    <property type="evidence" value="ECO:0007669"/>
    <property type="project" value="UniProtKB-KW"/>
</dbReference>
<evidence type="ECO:0000256" key="11">
    <source>
        <dbReference type="PROSITE-ProRule" id="PRU00278"/>
    </source>
</evidence>
<evidence type="ECO:0000256" key="4">
    <source>
        <dbReference type="ARBA" id="ARBA00022692"/>
    </source>
</evidence>
<evidence type="ECO:0000256" key="9">
    <source>
        <dbReference type="ARBA" id="ARBA00040743"/>
    </source>
</evidence>
<evidence type="ECO:0000256" key="8">
    <source>
        <dbReference type="ARBA" id="ARBA00038408"/>
    </source>
</evidence>
<evidence type="ECO:0000256" key="7">
    <source>
        <dbReference type="ARBA" id="ARBA00023186"/>
    </source>
</evidence>
<dbReference type="Pfam" id="PF00639">
    <property type="entry name" value="Rotamase"/>
    <property type="match status" value="1"/>
</dbReference>
<dbReference type="EMBL" id="CP045699">
    <property type="protein sequence ID" value="QGA65257.1"/>
    <property type="molecule type" value="Genomic_DNA"/>
</dbReference>
<dbReference type="SUPFAM" id="SSF109998">
    <property type="entry name" value="Triger factor/SurA peptide-binding domain-like"/>
    <property type="match status" value="1"/>
</dbReference>
<keyword evidence="5 12" id="KW-1133">Transmembrane helix</keyword>
<keyword evidence="6 12" id="KW-0472">Membrane</keyword>
<dbReference type="InterPro" id="IPR023058">
    <property type="entry name" value="PPIase_PpiC_CS"/>
</dbReference>
<sequence>MMDRLREGVNGIAIKIILGLIILSFVFAGVSSYLVGGGSSVAAKVGHTEIDRSSFEQAYQNQRNRMQSQGGNQFSAMMGDPQYVAAFRKNVLDQMINDELLQQYAESLNLRISDKQVRDLLLTMPEFQKDGKFNQDIYSATLRRAGFSADSFAEYLRKNLVRSQVANSIQASEFVLPTEVKMETQLLTQQRDIQSFTLNVADFAKQVKVTGDELQAYYKSHQEAYTRPEQVKVAYLELSAEQLKKSITITDADTQKYYQDHLDKYSSKGQRKVAHILIKGDEAKAKAILAQLKGGADFATLAQKDSADVGSAKSGGDLGWIEKGVMDPEFEKAAFSLKNKGEISDVVKSSFGYHIIMLEDEKPAQAKPYADVVASIKADLIDEKAVDKFYKLQTKLESVAFESPDSLDDSAKAVDGTIHKTDFISEANAPEILKSKDVLKALKSSDVKNEGLNSSVIEIAPEHVVVVRIEDKRSETVLPFEQVKPQLEQAVAASKGEQEALSTAQKMVKSLKAGDDSVLSAQNVSFGKSQTIDRRSPLAVNVYAMPHPAGDKPVYGQSRDQQGNIVVVKLNKVTTNDNAQFAQQISNQLLQMNNQQDLAAIIASLRETTSIEYHGLKEQ</sequence>
<proteinExistence type="inferred from homology"/>
<feature type="domain" description="PpiC" evidence="13">
    <location>
        <begin position="268"/>
        <end position="360"/>
    </location>
</feature>
<gene>
    <name evidence="14" type="primary">ppiD</name>
    <name evidence="14" type="ORF">GFB47_07420</name>
</gene>
<keyword evidence="7" id="KW-0143">Chaperone</keyword>
<keyword evidence="11" id="KW-0697">Rotamase</keyword>
<keyword evidence="2" id="KW-1003">Cell membrane</keyword>
<dbReference type="Gene3D" id="3.10.50.40">
    <property type="match status" value="1"/>
</dbReference>
<comment type="subcellular location">
    <subcellularLocation>
        <location evidence="1">Cell inner membrane</location>
        <topology evidence="1">Single-pass type II membrane protein</topology>
        <orientation evidence="1">Periplasmic side</orientation>
    </subcellularLocation>
</comment>
<dbReference type="GO" id="GO:0005886">
    <property type="term" value="C:plasma membrane"/>
    <property type="evidence" value="ECO:0007669"/>
    <property type="project" value="UniProtKB-SubCell"/>
</dbReference>
<dbReference type="RefSeq" id="WP_153447406.1">
    <property type="nucleotide sequence ID" value="NZ_CP045699.1"/>
</dbReference>
<evidence type="ECO:0000256" key="6">
    <source>
        <dbReference type="ARBA" id="ARBA00023136"/>
    </source>
</evidence>
<keyword evidence="4 12" id="KW-0812">Transmembrane</keyword>
<evidence type="ECO:0000256" key="5">
    <source>
        <dbReference type="ARBA" id="ARBA00022989"/>
    </source>
</evidence>
<dbReference type="PROSITE" id="PS01096">
    <property type="entry name" value="PPIC_PPIASE_1"/>
    <property type="match status" value="1"/>
</dbReference>
<reference evidence="14 15" key="1">
    <citation type="submission" date="2019-10" db="EMBL/GenBank/DDBJ databases">
        <title>Vibrio sp. nov., isolated from Coralline algae surface.</title>
        <authorList>
            <person name="Geng Y."/>
            <person name="Zhang X."/>
        </authorList>
    </citation>
    <scope>NUCLEOTIDE SEQUENCE [LARGE SCALE GENOMIC DNA]</scope>
    <source>
        <strain evidence="14 15">SM1977</strain>
    </source>
</reference>
<dbReference type="PROSITE" id="PS50198">
    <property type="entry name" value="PPIC_PPIASE_2"/>
    <property type="match status" value="1"/>
</dbReference>
<dbReference type="Gene3D" id="1.10.4030.10">
    <property type="entry name" value="Porin chaperone SurA, peptide-binding domain"/>
    <property type="match status" value="1"/>
</dbReference>
<dbReference type="InterPro" id="IPR000297">
    <property type="entry name" value="PPIase_PpiC"/>
</dbReference>
<comment type="similarity">
    <text evidence="8">Belongs to the PpiD chaperone family.</text>
</comment>
<organism evidence="14 15">
    <name type="scientific">Vibrio algicola</name>
    <dbReference type="NCBI Taxonomy" id="2662262"/>
    <lineage>
        <taxon>Bacteria</taxon>
        <taxon>Pseudomonadati</taxon>
        <taxon>Pseudomonadota</taxon>
        <taxon>Gammaproteobacteria</taxon>
        <taxon>Vibrionales</taxon>
        <taxon>Vibrionaceae</taxon>
        <taxon>Vibrio</taxon>
    </lineage>
</organism>
<dbReference type="PANTHER" id="PTHR47529">
    <property type="entry name" value="PEPTIDYL-PROLYL CIS-TRANS ISOMERASE D"/>
    <property type="match status" value="1"/>
</dbReference>
<keyword evidence="15" id="KW-1185">Reference proteome</keyword>
<dbReference type="NCBIfam" id="NF008054">
    <property type="entry name" value="PRK10788.1"/>
    <property type="match status" value="1"/>
</dbReference>
<evidence type="ECO:0000256" key="3">
    <source>
        <dbReference type="ARBA" id="ARBA00022519"/>
    </source>
</evidence>
<evidence type="ECO:0000259" key="13">
    <source>
        <dbReference type="PROSITE" id="PS50198"/>
    </source>
</evidence>
<evidence type="ECO:0000313" key="15">
    <source>
        <dbReference type="Proteomes" id="UP000348942"/>
    </source>
</evidence>
<dbReference type="InterPro" id="IPR027304">
    <property type="entry name" value="Trigger_fact/SurA_dom_sf"/>
</dbReference>
<evidence type="ECO:0000256" key="2">
    <source>
        <dbReference type="ARBA" id="ARBA00022475"/>
    </source>
</evidence>
<dbReference type="Proteomes" id="UP000348942">
    <property type="component" value="Chromosome 1"/>
</dbReference>
<evidence type="ECO:0000256" key="1">
    <source>
        <dbReference type="ARBA" id="ARBA00004382"/>
    </source>
</evidence>
<dbReference type="Pfam" id="PF13624">
    <property type="entry name" value="SurA_N_3"/>
    <property type="match status" value="1"/>
</dbReference>
<dbReference type="PANTHER" id="PTHR47529:SF1">
    <property type="entry name" value="PERIPLASMIC CHAPERONE PPID"/>
    <property type="match status" value="1"/>
</dbReference>
<protein>
    <recommendedName>
        <fullName evidence="9">Periplasmic chaperone PpiD</fullName>
    </recommendedName>
    <alternativeName>
        <fullName evidence="10">Periplasmic folding chaperone</fullName>
    </alternativeName>
</protein>
<evidence type="ECO:0000313" key="14">
    <source>
        <dbReference type="EMBL" id="QGA65257.1"/>
    </source>
</evidence>
<evidence type="ECO:0000256" key="12">
    <source>
        <dbReference type="SAM" id="Phobius"/>
    </source>
</evidence>
<dbReference type="InterPro" id="IPR046357">
    <property type="entry name" value="PPIase_dom_sf"/>
</dbReference>
<dbReference type="SUPFAM" id="SSF54534">
    <property type="entry name" value="FKBP-like"/>
    <property type="match status" value="1"/>
</dbReference>
<keyword evidence="11 14" id="KW-0413">Isomerase</keyword>
<evidence type="ECO:0000256" key="10">
    <source>
        <dbReference type="ARBA" id="ARBA00042775"/>
    </source>
</evidence>